<dbReference type="AlphaFoldDB" id="A0A9D2NCW7"/>
<sequence>MKKMLGKLTNSKCIAALSLGIFGISMLPIWYLAFYARPSGDDYGYSALTHAAWIESHSMLEVFMAAIETVKRNYVGWNGDWFTTFLFSLMPEVFVPYSFWIVPFIMTAAVISATFYFMHEVCIKRIGMPLSDWLIYTSWLLIACYQFIPSTAIGMYWYVGATHYMLPYAAGLVGLVCVSKFLRTGRKRYLAGLTLCAFMVGGSSYFTSLLLLMFLVIAGALSFQADRKKVLWLILPFLVCLTGFIIQCKAPGNQVRGGEAFGFDLSRAVYTIYESLRRGVIIIGRWAQEKTLVFVLLFLIAAFGLESMGKTVEKYTWKYPMPLLFVIVMYGFYSAMFAPEVYSEMYDTIEISLGPETIQYFTFLVVSVMAILYCEGWICVKIKSGMQSRCLLQFLKEKYHYRILLPVVVAAGILVLLNRGWLGNCVDRRVYEYVSSGQAEDFREQIRSQMDILLDDSIKEAYLVPINPEQGPLMHMPVTTDENAFTNRVVRDFYGKKKVVMTEP</sequence>
<evidence type="ECO:0000256" key="1">
    <source>
        <dbReference type="SAM" id="Phobius"/>
    </source>
</evidence>
<gene>
    <name evidence="2" type="ORF">H9761_05400</name>
</gene>
<name>A0A9D2NCW7_9FIRM</name>
<feature type="transmembrane region" description="Helical" evidence="1">
    <location>
        <begin position="189"/>
        <end position="218"/>
    </location>
</feature>
<feature type="transmembrane region" description="Helical" evidence="1">
    <location>
        <begin position="401"/>
        <end position="422"/>
    </location>
</feature>
<proteinExistence type="predicted"/>
<feature type="transmembrane region" description="Helical" evidence="1">
    <location>
        <begin position="292"/>
        <end position="309"/>
    </location>
</feature>
<feature type="transmembrane region" description="Helical" evidence="1">
    <location>
        <begin position="321"/>
        <end position="338"/>
    </location>
</feature>
<reference evidence="2" key="2">
    <citation type="submission" date="2021-04" db="EMBL/GenBank/DDBJ databases">
        <authorList>
            <person name="Gilroy R."/>
        </authorList>
    </citation>
    <scope>NUCLEOTIDE SEQUENCE</scope>
    <source>
        <strain evidence="2">USAMLcec2-132</strain>
    </source>
</reference>
<dbReference type="Pfam" id="PF19528">
    <property type="entry name" value="DUF6056"/>
    <property type="match status" value="1"/>
</dbReference>
<comment type="caution">
    <text evidence="2">The sequence shown here is derived from an EMBL/GenBank/DDBJ whole genome shotgun (WGS) entry which is preliminary data.</text>
</comment>
<dbReference type="EMBL" id="DWWS01000020">
    <property type="protein sequence ID" value="HJC23126.1"/>
    <property type="molecule type" value="Genomic_DNA"/>
</dbReference>
<feature type="transmembrane region" description="Helical" evidence="1">
    <location>
        <begin position="230"/>
        <end position="248"/>
    </location>
</feature>
<evidence type="ECO:0000313" key="3">
    <source>
        <dbReference type="Proteomes" id="UP000823891"/>
    </source>
</evidence>
<keyword evidence="1" id="KW-0472">Membrane</keyword>
<evidence type="ECO:0000313" key="2">
    <source>
        <dbReference type="EMBL" id="HJC23126.1"/>
    </source>
</evidence>
<feature type="transmembrane region" description="Helical" evidence="1">
    <location>
        <begin position="358"/>
        <end position="380"/>
    </location>
</feature>
<dbReference type="InterPro" id="IPR045691">
    <property type="entry name" value="DUF6056"/>
</dbReference>
<reference evidence="2" key="1">
    <citation type="journal article" date="2021" name="PeerJ">
        <title>Extensive microbial diversity within the chicken gut microbiome revealed by metagenomics and culture.</title>
        <authorList>
            <person name="Gilroy R."/>
            <person name="Ravi A."/>
            <person name="Getino M."/>
            <person name="Pursley I."/>
            <person name="Horton D.L."/>
            <person name="Alikhan N.F."/>
            <person name="Baker D."/>
            <person name="Gharbi K."/>
            <person name="Hall N."/>
            <person name="Watson M."/>
            <person name="Adriaenssens E.M."/>
            <person name="Foster-Nyarko E."/>
            <person name="Jarju S."/>
            <person name="Secka A."/>
            <person name="Antonio M."/>
            <person name="Oren A."/>
            <person name="Chaudhuri R.R."/>
            <person name="La Ragione R."/>
            <person name="Hildebrand F."/>
            <person name="Pallen M.J."/>
        </authorList>
    </citation>
    <scope>NUCLEOTIDE SEQUENCE</scope>
    <source>
        <strain evidence="2">USAMLcec2-132</strain>
    </source>
</reference>
<keyword evidence="1" id="KW-1133">Transmembrane helix</keyword>
<dbReference type="Proteomes" id="UP000823891">
    <property type="component" value="Unassembled WGS sequence"/>
</dbReference>
<feature type="transmembrane region" description="Helical" evidence="1">
    <location>
        <begin position="12"/>
        <end position="33"/>
    </location>
</feature>
<feature type="transmembrane region" description="Helical" evidence="1">
    <location>
        <begin position="139"/>
        <end position="159"/>
    </location>
</feature>
<protein>
    <submittedName>
        <fullName evidence="2">Uncharacterized protein</fullName>
    </submittedName>
</protein>
<feature type="transmembrane region" description="Helical" evidence="1">
    <location>
        <begin position="97"/>
        <end position="118"/>
    </location>
</feature>
<accession>A0A9D2NCW7</accession>
<organism evidence="2 3">
    <name type="scientific">Candidatus Eisenbergiella merdavium</name>
    <dbReference type="NCBI Taxonomy" id="2838551"/>
    <lineage>
        <taxon>Bacteria</taxon>
        <taxon>Bacillati</taxon>
        <taxon>Bacillota</taxon>
        <taxon>Clostridia</taxon>
        <taxon>Lachnospirales</taxon>
        <taxon>Lachnospiraceae</taxon>
        <taxon>Eisenbergiella</taxon>
    </lineage>
</organism>
<keyword evidence="1" id="KW-0812">Transmembrane</keyword>